<dbReference type="PATRIC" id="fig|1736674.3.peg.2805"/>
<dbReference type="InterPro" id="IPR033985">
    <property type="entry name" value="SusD-like_N"/>
</dbReference>
<dbReference type="PROSITE" id="PS51257">
    <property type="entry name" value="PROKAR_LIPOPROTEIN"/>
    <property type="match status" value="1"/>
</dbReference>
<dbReference type="Proteomes" id="UP000057981">
    <property type="component" value="Chromosome"/>
</dbReference>
<evidence type="ECO:0000256" key="3">
    <source>
        <dbReference type="ARBA" id="ARBA00022729"/>
    </source>
</evidence>
<dbReference type="InterPro" id="IPR011990">
    <property type="entry name" value="TPR-like_helical_dom_sf"/>
</dbReference>
<dbReference type="OrthoDB" id="5694214at2"/>
<comment type="subcellular location">
    <subcellularLocation>
        <location evidence="1">Cell outer membrane</location>
    </subcellularLocation>
</comment>
<feature type="domain" description="RagB/SusD" evidence="7">
    <location>
        <begin position="309"/>
        <end position="573"/>
    </location>
</feature>
<dbReference type="Pfam" id="PF07980">
    <property type="entry name" value="SusD_RagB"/>
    <property type="match status" value="1"/>
</dbReference>
<dbReference type="STRING" id="1736674.APS56_13725"/>
<name>A0A0P0D1H0_9FLAO</name>
<evidence type="ECO:0000313" key="9">
    <source>
        <dbReference type="EMBL" id="ALJ06853.1"/>
    </source>
</evidence>
<evidence type="ECO:0000259" key="8">
    <source>
        <dbReference type="Pfam" id="PF14322"/>
    </source>
</evidence>
<dbReference type="GO" id="GO:0009279">
    <property type="term" value="C:cell outer membrane"/>
    <property type="evidence" value="ECO:0007669"/>
    <property type="project" value="UniProtKB-SubCell"/>
</dbReference>
<keyword evidence="4" id="KW-0472">Membrane</keyword>
<dbReference type="Pfam" id="PF14322">
    <property type="entry name" value="SusD-like_3"/>
    <property type="match status" value="1"/>
</dbReference>
<dbReference type="AlphaFoldDB" id="A0A0P0D1H0"/>
<evidence type="ECO:0000313" key="10">
    <source>
        <dbReference type="Proteomes" id="UP000057981"/>
    </source>
</evidence>
<feature type="chain" id="PRO_5006043163" description="Carbohydrate-binding protein SusD" evidence="6">
    <location>
        <begin position="23"/>
        <end position="573"/>
    </location>
</feature>
<sequence length="573" mass="65578">MKKRNIYRIMSCIMLLVSVSCTEVFDVEQLDQAPVQDLDFEAVFSDYQQFRRYLDYGYGYMPNNLSRLWNSLVSELSDECEGVGGDVCSPVFNNGAWSADVSSLSGTDYHARNELEFLWNDLFSGIRQANMVIEHIDMVENFPSQDIYDRSLGEAYFLRAYMYFELVKRWGAVPLFDKPLELGVDDLDLPRATYEECIAFIEADCNTAAGLLDLTNSEGDTGRATKGAALALKSRTLLYAARPLNNPENDIDKWKAAADAAWEVINLNQYSLDPDYVNMFFRPDLGTEIIMNRPRTKLTFEQGRPSNNSSFFVRIALPGGNYNGWGVTGVTGSFVDLYEDSNGYPITNAASNYTLTDPYVNRDPRLRMTVLYNDRFWFNKNIELYKSDSQGRQGTEYNKIGYAIAKFWPEAHQRYKGTSTYLNYIFFRYAEILLNYAEAVNEAYGPDGTNPGAGLTAREATTLVRERVNHVPIPLDISSSTDTMRERIINERAIELCFEEQRWYDVISWNRGVEIFGADNPIKGMESTKNADGTFTYEPFVYETRTFKSHMHRYPIPNSEIFKSSVLEQNPEW</sequence>
<accession>A0A0P0D1H0</accession>
<dbReference type="KEGG" id="ahz:APS56_13725"/>
<evidence type="ECO:0000256" key="1">
    <source>
        <dbReference type="ARBA" id="ARBA00004442"/>
    </source>
</evidence>
<keyword evidence="10" id="KW-1185">Reference proteome</keyword>
<keyword evidence="5" id="KW-0998">Cell outer membrane</keyword>
<evidence type="ECO:0000256" key="2">
    <source>
        <dbReference type="ARBA" id="ARBA00006275"/>
    </source>
</evidence>
<evidence type="ECO:0000259" key="7">
    <source>
        <dbReference type="Pfam" id="PF07980"/>
    </source>
</evidence>
<dbReference type="Gene3D" id="1.25.40.390">
    <property type="match status" value="1"/>
</dbReference>
<feature type="signal peptide" evidence="6">
    <location>
        <begin position="1"/>
        <end position="22"/>
    </location>
</feature>
<evidence type="ECO:0008006" key="11">
    <source>
        <dbReference type="Google" id="ProtNLM"/>
    </source>
</evidence>
<feature type="domain" description="SusD-like N-terminal" evidence="8">
    <location>
        <begin position="105"/>
        <end position="237"/>
    </location>
</feature>
<organism evidence="9 10">
    <name type="scientific">Pseudalgibacter alginicilyticus</name>
    <dbReference type="NCBI Taxonomy" id="1736674"/>
    <lineage>
        <taxon>Bacteria</taxon>
        <taxon>Pseudomonadati</taxon>
        <taxon>Bacteroidota</taxon>
        <taxon>Flavobacteriia</taxon>
        <taxon>Flavobacteriales</taxon>
        <taxon>Flavobacteriaceae</taxon>
        <taxon>Pseudalgibacter</taxon>
    </lineage>
</organism>
<evidence type="ECO:0000256" key="6">
    <source>
        <dbReference type="SAM" id="SignalP"/>
    </source>
</evidence>
<dbReference type="InterPro" id="IPR012944">
    <property type="entry name" value="SusD_RagB_dom"/>
</dbReference>
<dbReference type="EMBL" id="CP012898">
    <property type="protein sequence ID" value="ALJ06853.1"/>
    <property type="molecule type" value="Genomic_DNA"/>
</dbReference>
<gene>
    <name evidence="9" type="ORF">APS56_13725</name>
</gene>
<evidence type="ECO:0000256" key="4">
    <source>
        <dbReference type="ARBA" id="ARBA00023136"/>
    </source>
</evidence>
<proteinExistence type="inferred from homology"/>
<keyword evidence="3 6" id="KW-0732">Signal</keyword>
<reference evidence="9 10" key="1">
    <citation type="submission" date="2015-10" db="EMBL/GenBank/DDBJ databases">
        <authorList>
            <person name="Gilbert D.G."/>
        </authorList>
    </citation>
    <scope>NUCLEOTIDE SEQUENCE [LARGE SCALE GENOMIC DNA]</scope>
    <source>
        <strain evidence="10">HZ-22</strain>
    </source>
</reference>
<evidence type="ECO:0000256" key="5">
    <source>
        <dbReference type="ARBA" id="ARBA00023237"/>
    </source>
</evidence>
<comment type="similarity">
    <text evidence="2">Belongs to the SusD family.</text>
</comment>
<dbReference type="RefSeq" id="WP_054731404.1">
    <property type="nucleotide sequence ID" value="NZ_CP012898.1"/>
</dbReference>
<protein>
    <recommendedName>
        <fullName evidence="11">Carbohydrate-binding protein SusD</fullName>
    </recommendedName>
</protein>
<dbReference type="SUPFAM" id="SSF48452">
    <property type="entry name" value="TPR-like"/>
    <property type="match status" value="1"/>
</dbReference>